<accession>A0A1Y1VGX8</accession>
<reference evidence="3 4" key="1">
    <citation type="submission" date="2016-08" db="EMBL/GenBank/DDBJ databases">
        <title>Genomes of anaerobic fungi encode conserved fungal cellulosomes for biomass hydrolysis.</title>
        <authorList>
            <consortium name="DOE Joint Genome Institute"/>
            <person name="Haitjema C.H."/>
            <person name="Gilmore S.P."/>
            <person name="Henske J.K."/>
            <person name="Solomon K.V."/>
            <person name="De Groot R."/>
            <person name="Kuo A."/>
            <person name="Mondo S.J."/>
            <person name="Salamov A.A."/>
            <person name="Labutti K."/>
            <person name="Zhao Z."/>
            <person name="Chiniquy J."/>
            <person name="Barry K."/>
            <person name="Brewer H.M."/>
            <person name="Purvine S.O."/>
            <person name="Wright A.T."/>
            <person name="Boxma B."/>
            <person name="Van Alen T."/>
            <person name="Hackstein J.H."/>
            <person name="Baker S.E."/>
            <person name="Grigoriev I.V."/>
            <person name="O'Malley M.A."/>
        </authorList>
    </citation>
    <scope>NUCLEOTIDE SEQUENCE [LARGE SCALE GENOMIC DNA]</scope>
    <source>
        <strain evidence="4">finn</strain>
    </source>
</reference>
<gene>
    <name evidence="3" type="ORF">BCR36DRAFT_395972</name>
</gene>
<feature type="coiled-coil region" evidence="1">
    <location>
        <begin position="924"/>
        <end position="986"/>
    </location>
</feature>
<dbReference type="Proteomes" id="UP000193719">
    <property type="component" value="Unassembled WGS sequence"/>
</dbReference>
<dbReference type="OrthoDB" id="5382203at2759"/>
<keyword evidence="4" id="KW-1185">Reference proteome</keyword>
<feature type="compositionally biased region" description="Low complexity" evidence="2">
    <location>
        <begin position="317"/>
        <end position="330"/>
    </location>
</feature>
<reference evidence="3 4" key="2">
    <citation type="submission" date="2016-08" db="EMBL/GenBank/DDBJ databases">
        <title>Pervasive Adenine N6-methylation of Active Genes in Fungi.</title>
        <authorList>
            <consortium name="DOE Joint Genome Institute"/>
            <person name="Mondo S.J."/>
            <person name="Dannebaum R.O."/>
            <person name="Kuo R.C."/>
            <person name="Labutti K."/>
            <person name="Haridas S."/>
            <person name="Kuo A."/>
            <person name="Salamov A."/>
            <person name="Ahrendt S.R."/>
            <person name="Lipzen A."/>
            <person name="Sullivan W."/>
            <person name="Andreopoulos W.B."/>
            <person name="Clum A."/>
            <person name="Lindquist E."/>
            <person name="Daum C."/>
            <person name="Ramamoorthy G.K."/>
            <person name="Gryganskyi A."/>
            <person name="Culley D."/>
            <person name="Magnuson J.K."/>
            <person name="James T.Y."/>
            <person name="O'Malley M.A."/>
            <person name="Stajich J.E."/>
            <person name="Spatafora J.W."/>
            <person name="Visel A."/>
            <person name="Grigoriev I.V."/>
        </authorList>
    </citation>
    <scope>NUCLEOTIDE SEQUENCE [LARGE SCALE GENOMIC DNA]</scope>
    <source>
        <strain evidence="4">finn</strain>
    </source>
</reference>
<feature type="compositionally biased region" description="Low complexity" evidence="2">
    <location>
        <begin position="46"/>
        <end position="66"/>
    </location>
</feature>
<proteinExistence type="predicted"/>
<protein>
    <submittedName>
        <fullName evidence="3">Uncharacterized protein</fullName>
    </submittedName>
</protein>
<evidence type="ECO:0000256" key="2">
    <source>
        <dbReference type="SAM" id="MobiDB-lite"/>
    </source>
</evidence>
<name>A0A1Y1VGX8_9FUNG</name>
<dbReference type="STRING" id="1754191.A0A1Y1VGX8"/>
<evidence type="ECO:0000313" key="4">
    <source>
        <dbReference type="Proteomes" id="UP000193719"/>
    </source>
</evidence>
<evidence type="ECO:0000313" key="3">
    <source>
        <dbReference type="EMBL" id="ORX55400.1"/>
    </source>
</evidence>
<dbReference type="EMBL" id="MCFH01000009">
    <property type="protein sequence ID" value="ORX55400.1"/>
    <property type="molecule type" value="Genomic_DNA"/>
</dbReference>
<evidence type="ECO:0000256" key="1">
    <source>
        <dbReference type="SAM" id="Coils"/>
    </source>
</evidence>
<feature type="compositionally biased region" description="Basic residues" evidence="2">
    <location>
        <begin position="288"/>
        <end position="316"/>
    </location>
</feature>
<feature type="region of interest" description="Disordered" evidence="2">
    <location>
        <begin position="517"/>
        <end position="545"/>
    </location>
</feature>
<dbReference type="AlphaFoldDB" id="A0A1Y1VGX8"/>
<keyword evidence="1" id="KW-0175">Coiled coil</keyword>
<comment type="caution">
    <text evidence="3">The sequence shown here is derived from an EMBL/GenBank/DDBJ whole genome shotgun (WGS) entry which is preliminary data.</text>
</comment>
<feature type="region of interest" description="Disordered" evidence="2">
    <location>
        <begin position="582"/>
        <end position="616"/>
    </location>
</feature>
<feature type="region of interest" description="Disordered" evidence="2">
    <location>
        <begin position="40"/>
        <end position="78"/>
    </location>
</feature>
<feature type="compositionally biased region" description="Polar residues" evidence="2">
    <location>
        <begin position="583"/>
        <end position="606"/>
    </location>
</feature>
<feature type="region of interest" description="Disordered" evidence="2">
    <location>
        <begin position="277"/>
        <end position="340"/>
    </location>
</feature>
<sequence>MSDDTKPRITSFAFSKEIFNNSSFSSFLFENKDLMNFDLDKNSDKSSPQLNSSTSSQSPVQKPQTQYQYQSGNKPSLIDVNYSKESQNYPMSANIFSQNSQKGYNKYGMASNNYHLNSPVSAPVESQYKQQTSNEQTETSNYYNIINAIKKENLNTINNSSKSLNSVNYNSSYSNSPPLSPLPINVNNQKFYKGSQQSFSAVDLSKPDAVYNEPPKASRSVKEYPISGSASSAYITNKPRSKSIHNVPSTYEDDSFDFINDSITEYSFTQNDNYEGSFTTNGSEKEKKNHSRSLSKSLKRAVSRNSRKSKKSHHRNASSSSRGNASYTSSVKQPDVPPLSYQEINDNALVFKPSSGAISNYGDANNDNSFDFDSMISSDQTRKISLTPNRMNEIQKHQQSSNRLKPKSHERENLVPMNVINNTLGRNRENKYKNMNMIDEYDSDDSIDRLLNEGKPKRKQETLWEFLKNSSPEDVLGKGKNVHNVNNNSTAPVKLTNNTSQTKYIPIKIQYSPFENVENKNSTNNNSNNNNNEDIENNFNNNNLNNGMNYKNNTYNNNNSKMMHVPVQPMVYQKKPLNENKVPISNNTSLPVSKRSTSKSNINRANGPTVPVPPPHGTYAKNSIGKSNSMKLAHTISNIARTPESVSTEDDNWNTPIRPPMMQIHEQPQQMKVSTKPKMVSVGTQWYISDAFLMRKKRVLFRPVDRRNPIAKYMFNHAFVETIYVSNEAFKKRRANAPDYVPDDFLARNFFYYARYPFNVPQMPKREMISRGIETEVVNWVYPERDTNPIAKYMFIVQEGDYPWRDTNPIAKYIYNGWDKKETSLNVINSEYYQYYKSIEDNVSDDMEMEIITEVINKSYNEEQIDTSIEVINDYTDDVESLNNEDKTEINDEAIITNTTQIKKNEDERTTQNIYIQKEKDEIINKLFNKIINYLEDKEEKQKDYNKTQEFAKLLFEENTKLQKELTKLRSELSAERASCESAKEELARYRTLMQTTLLNSN</sequence>
<organism evidence="3 4">
    <name type="scientific">Piromyces finnis</name>
    <dbReference type="NCBI Taxonomy" id="1754191"/>
    <lineage>
        <taxon>Eukaryota</taxon>
        <taxon>Fungi</taxon>
        <taxon>Fungi incertae sedis</taxon>
        <taxon>Chytridiomycota</taxon>
        <taxon>Chytridiomycota incertae sedis</taxon>
        <taxon>Neocallimastigomycetes</taxon>
        <taxon>Neocallimastigales</taxon>
        <taxon>Neocallimastigaceae</taxon>
        <taxon>Piromyces</taxon>
    </lineage>
</organism>